<name>A0A4C1W687_EUMVA</name>
<evidence type="ECO:0000313" key="2">
    <source>
        <dbReference type="Proteomes" id="UP000299102"/>
    </source>
</evidence>
<accession>A0A4C1W687</accession>
<keyword evidence="2" id="KW-1185">Reference proteome</keyword>
<gene>
    <name evidence="1" type="ORF">EVAR_24246_1</name>
</gene>
<organism evidence="1 2">
    <name type="scientific">Eumeta variegata</name>
    <name type="common">Bagworm moth</name>
    <name type="synonym">Eumeta japonica</name>
    <dbReference type="NCBI Taxonomy" id="151549"/>
    <lineage>
        <taxon>Eukaryota</taxon>
        <taxon>Metazoa</taxon>
        <taxon>Ecdysozoa</taxon>
        <taxon>Arthropoda</taxon>
        <taxon>Hexapoda</taxon>
        <taxon>Insecta</taxon>
        <taxon>Pterygota</taxon>
        <taxon>Neoptera</taxon>
        <taxon>Endopterygota</taxon>
        <taxon>Lepidoptera</taxon>
        <taxon>Glossata</taxon>
        <taxon>Ditrysia</taxon>
        <taxon>Tineoidea</taxon>
        <taxon>Psychidae</taxon>
        <taxon>Oiketicinae</taxon>
        <taxon>Eumeta</taxon>
    </lineage>
</organism>
<protein>
    <submittedName>
        <fullName evidence="1">Uncharacterized protein</fullName>
    </submittedName>
</protein>
<reference evidence="1 2" key="1">
    <citation type="journal article" date="2019" name="Commun. Biol.">
        <title>The bagworm genome reveals a unique fibroin gene that provides high tensile strength.</title>
        <authorList>
            <person name="Kono N."/>
            <person name="Nakamura H."/>
            <person name="Ohtoshi R."/>
            <person name="Tomita M."/>
            <person name="Numata K."/>
            <person name="Arakawa K."/>
        </authorList>
    </citation>
    <scope>NUCLEOTIDE SEQUENCE [LARGE SCALE GENOMIC DNA]</scope>
</reference>
<sequence length="107" mass="11706">MTTAYNKRTTIRYFVYPRAADFCGRYIGPVKESVVAIRTVTKRANVHPHGVPYPCSAAAPASAAVARRKHSISIFIKLCTPLRQKLTKPGGRCSAFNMAAEPRARAA</sequence>
<proteinExistence type="predicted"/>
<dbReference type="EMBL" id="BGZK01000475">
    <property type="protein sequence ID" value="GBP46052.1"/>
    <property type="molecule type" value="Genomic_DNA"/>
</dbReference>
<evidence type="ECO:0000313" key="1">
    <source>
        <dbReference type="EMBL" id="GBP46052.1"/>
    </source>
</evidence>
<comment type="caution">
    <text evidence="1">The sequence shown here is derived from an EMBL/GenBank/DDBJ whole genome shotgun (WGS) entry which is preliminary data.</text>
</comment>
<dbReference type="Proteomes" id="UP000299102">
    <property type="component" value="Unassembled WGS sequence"/>
</dbReference>
<dbReference type="AlphaFoldDB" id="A0A4C1W687"/>